<reference evidence="1" key="1">
    <citation type="journal article" date="2019" name="Sci. Rep.">
        <title>Draft genome of Tanacetum cinerariifolium, the natural source of mosquito coil.</title>
        <authorList>
            <person name="Yamashiro T."/>
            <person name="Shiraishi A."/>
            <person name="Satake H."/>
            <person name="Nakayama K."/>
        </authorList>
    </citation>
    <scope>NUCLEOTIDE SEQUENCE</scope>
</reference>
<dbReference type="AlphaFoldDB" id="A0A6L2P5G8"/>
<sequence>MNTIELPVGNNVVPLRSDTIRLVQNRCSFYGIQSEDPNQHLKDFLKLVDSLDLDDENRERTRHIHSGISSIGISSPAKGESYSKWDKEGVTVKANRLLLGFWPTIGDDGFNVGNMKVAAIRDPRVKLAYRYIAMTITGRKALIGSPKLTYSTFIASTPMRSFAAFHTGSLRALSVNPSLYVFKKKSLISIEVVMELHNGGYFWLATRETVEEDDEGDKEARGGTGHEGAGGFADMYRNMSQGDWQVCQAHWMDQQDERAHWMYDHTVCQFQYLSTHDNLDPHLQIDPFLG</sequence>
<accession>A0A6L2P5G8</accession>
<name>A0A6L2P5G8_TANCI</name>
<protein>
    <submittedName>
        <fullName evidence="1">Zinc finger, CCHC-type</fullName>
    </submittedName>
</protein>
<organism evidence="1">
    <name type="scientific">Tanacetum cinerariifolium</name>
    <name type="common">Dalmatian daisy</name>
    <name type="synonym">Chrysanthemum cinerariifolium</name>
    <dbReference type="NCBI Taxonomy" id="118510"/>
    <lineage>
        <taxon>Eukaryota</taxon>
        <taxon>Viridiplantae</taxon>
        <taxon>Streptophyta</taxon>
        <taxon>Embryophyta</taxon>
        <taxon>Tracheophyta</taxon>
        <taxon>Spermatophyta</taxon>
        <taxon>Magnoliopsida</taxon>
        <taxon>eudicotyledons</taxon>
        <taxon>Gunneridae</taxon>
        <taxon>Pentapetalae</taxon>
        <taxon>asterids</taxon>
        <taxon>campanulids</taxon>
        <taxon>Asterales</taxon>
        <taxon>Asteraceae</taxon>
        <taxon>Asteroideae</taxon>
        <taxon>Anthemideae</taxon>
        <taxon>Anthemidinae</taxon>
        <taxon>Tanacetum</taxon>
    </lineage>
</organism>
<dbReference type="EMBL" id="BKCJ010010909">
    <property type="protein sequence ID" value="GEU93691.1"/>
    <property type="molecule type" value="Genomic_DNA"/>
</dbReference>
<evidence type="ECO:0000313" key="1">
    <source>
        <dbReference type="EMBL" id="GEU93691.1"/>
    </source>
</evidence>
<comment type="caution">
    <text evidence="1">The sequence shown here is derived from an EMBL/GenBank/DDBJ whole genome shotgun (WGS) entry which is preliminary data.</text>
</comment>
<proteinExistence type="predicted"/>
<gene>
    <name evidence="1" type="ORF">Tci_065669</name>
</gene>